<dbReference type="PANTHER" id="PTHR32309">
    <property type="entry name" value="TYROSINE-PROTEIN KINASE"/>
    <property type="match status" value="1"/>
</dbReference>
<dbReference type="Proteomes" id="UP000220527">
    <property type="component" value="Unassembled WGS sequence"/>
</dbReference>
<evidence type="ECO:0008006" key="4">
    <source>
        <dbReference type="Google" id="ProtNLM"/>
    </source>
</evidence>
<dbReference type="EMBL" id="NQWI01000018">
    <property type="protein sequence ID" value="PDW03915.1"/>
    <property type="molecule type" value="Genomic_DNA"/>
</dbReference>
<reference evidence="3" key="1">
    <citation type="submission" date="2017-08" db="EMBL/GenBank/DDBJ databases">
        <authorList>
            <person name="Grouzdev D.S."/>
            <person name="Gaisin V.A."/>
            <person name="Rysina M.S."/>
            <person name="Gorlenko V.M."/>
        </authorList>
    </citation>
    <scope>NUCLEOTIDE SEQUENCE [LARGE SCALE GENOMIC DNA]</scope>
    <source>
        <strain evidence="3">Kir15-3F</strain>
    </source>
</reference>
<accession>A0A2A6RLW2</accession>
<organism evidence="2 3">
    <name type="scientific">Candidatus Viridilinea mediisalina</name>
    <dbReference type="NCBI Taxonomy" id="2024553"/>
    <lineage>
        <taxon>Bacteria</taxon>
        <taxon>Bacillati</taxon>
        <taxon>Chloroflexota</taxon>
        <taxon>Chloroflexia</taxon>
        <taxon>Chloroflexales</taxon>
        <taxon>Chloroflexineae</taxon>
        <taxon>Oscillochloridaceae</taxon>
        <taxon>Candidatus Viridilinea</taxon>
    </lineage>
</organism>
<keyword evidence="1" id="KW-0472">Membrane</keyword>
<protein>
    <recommendedName>
        <fullName evidence="4">Polysaccharide chain length determinant N-terminal domain-containing protein</fullName>
    </recommendedName>
</protein>
<dbReference type="RefSeq" id="WP_097643196.1">
    <property type="nucleotide sequence ID" value="NZ_NQWI01000018.1"/>
</dbReference>
<comment type="caution">
    <text evidence="2">The sequence shown here is derived from an EMBL/GenBank/DDBJ whole genome shotgun (WGS) entry which is preliminary data.</text>
</comment>
<keyword evidence="3" id="KW-1185">Reference proteome</keyword>
<dbReference type="PANTHER" id="PTHR32309:SF31">
    <property type="entry name" value="CAPSULAR EXOPOLYSACCHARIDE FAMILY"/>
    <property type="match status" value="1"/>
</dbReference>
<evidence type="ECO:0000256" key="1">
    <source>
        <dbReference type="SAM" id="Phobius"/>
    </source>
</evidence>
<evidence type="ECO:0000313" key="3">
    <source>
        <dbReference type="Proteomes" id="UP000220527"/>
    </source>
</evidence>
<dbReference type="OrthoDB" id="156830at2"/>
<dbReference type="AlphaFoldDB" id="A0A2A6RLW2"/>
<keyword evidence="1" id="KW-1133">Transmembrane helix</keyword>
<gene>
    <name evidence="2" type="ORF">CJ255_06050</name>
</gene>
<proteinExistence type="predicted"/>
<evidence type="ECO:0000313" key="2">
    <source>
        <dbReference type="EMBL" id="PDW03915.1"/>
    </source>
</evidence>
<name>A0A2A6RLW2_9CHLR</name>
<feature type="transmembrane region" description="Helical" evidence="1">
    <location>
        <begin position="186"/>
        <end position="207"/>
    </location>
</feature>
<dbReference type="InterPro" id="IPR050445">
    <property type="entry name" value="Bact_polysacc_biosynth/exp"/>
</dbReference>
<keyword evidence="1" id="KW-0812">Transmembrane</keyword>
<sequence length="235" mass="25241">MPIQLRTYIAIMLRFWPLLLLLPLVTGGVSLAMGWQRPVEYEVTTRMLVTQARAATYADVALPELAAGASWAASSYILDDLPSLLTSATFASDLVPLLEAAGQPLEGSQIQHGLRPTVHHRAVTLRARAPTPESARALVVAAVQALEQGGLRYWGQTQPGGLQVALLDPPGTAIPIGGTRALIGEVGLRMLLALAIGVGLAFLAHYLDDRLYTTQQAEEWIGAEVLVVIPKEIRK</sequence>